<dbReference type="PROSITE" id="PS50110">
    <property type="entry name" value="RESPONSE_REGULATORY"/>
    <property type="match status" value="1"/>
</dbReference>
<dbReference type="Gene3D" id="3.40.50.2300">
    <property type="match status" value="1"/>
</dbReference>
<keyword evidence="4" id="KW-1185">Reference proteome</keyword>
<dbReference type="InterPro" id="IPR001789">
    <property type="entry name" value="Sig_transdc_resp-reg_receiver"/>
</dbReference>
<feature type="modified residue" description="4-aspartylphosphate" evidence="1">
    <location>
        <position position="54"/>
    </location>
</feature>
<feature type="domain" description="Response regulatory" evidence="2">
    <location>
        <begin position="3"/>
        <end position="117"/>
    </location>
</feature>
<reference evidence="3 4" key="1">
    <citation type="submission" date="2023-10" db="EMBL/GenBank/DDBJ databases">
        <title>Complete Genome Sequence of Limnobacter thiooxidans CS-K2T, Isolated from freshwater lake sediments in Bavaria, Germany.</title>
        <authorList>
            <person name="Naruki M."/>
            <person name="Watanabe A."/>
            <person name="Warashina T."/>
            <person name="Morita T."/>
            <person name="Arakawa K."/>
        </authorList>
    </citation>
    <scope>NUCLEOTIDE SEQUENCE [LARGE SCALE GENOMIC DNA]</scope>
    <source>
        <strain evidence="3 4">CS-K2</strain>
    </source>
</reference>
<dbReference type="GO" id="GO:0000160">
    <property type="term" value="P:phosphorelay signal transduction system"/>
    <property type="evidence" value="ECO:0007669"/>
    <property type="project" value="InterPro"/>
</dbReference>
<evidence type="ECO:0000313" key="4">
    <source>
        <dbReference type="Proteomes" id="UP001329151"/>
    </source>
</evidence>
<dbReference type="SUPFAM" id="SSF52172">
    <property type="entry name" value="CheY-like"/>
    <property type="match status" value="1"/>
</dbReference>
<sequence length="139" mass="14834">MTTVLIVDPNEETRLALEAQLAESNQFERVLSCVDLHVAGRFLTDKKITVILLDAQQAAQSALLHQIKESNPELGVVLVRDAGGVLDAATLQSLGGHAQASRLAAPMEIIASVAKALVVRLKPSSRILGKFLKDGPGKF</sequence>
<dbReference type="RefSeq" id="WP_130558538.1">
    <property type="nucleotide sequence ID" value="NZ_AP028947.1"/>
</dbReference>
<dbReference type="InterPro" id="IPR011006">
    <property type="entry name" value="CheY-like_superfamily"/>
</dbReference>
<dbReference type="KEGG" id="lto:RGQ30_04380"/>
<evidence type="ECO:0000313" key="3">
    <source>
        <dbReference type="EMBL" id="BET24937.1"/>
    </source>
</evidence>
<name>A0AA86JIG1_9BURK</name>
<dbReference type="Proteomes" id="UP001329151">
    <property type="component" value="Chromosome"/>
</dbReference>
<protein>
    <recommendedName>
        <fullName evidence="2">Response regulatory domain-containing protein</fullName>
    </recommendedName>
</protein>
<evidence type="ECO:0000259" key="2">
    <source>
        <dbReference type="PROSITE" id="PS50110"/>
    </source>
</evidence>
<keyword evidence="1" id="KW-0597">Phosphoprotein</keyword>
<accession>A0AA86JIG1</accession>
<evidence type="ECO:0000256" key="1">
    <source>
        <dbReference type="PROSITE-ProRule" id="PRU00169"/>
    </source>
</evidence>
<proteinExistence type="predicted"/>
<dbReference type="AlphaFoldDB" id="A0AA86JIG1"/>
<organism evidence="3 4">
    <name type="scientific">Limnobacter thiooxidans</name>
    <dbReference type="NCBI Taxonomy" id="131080"/>
    <lineage>
        <taxon>Bacteria</taxon>
        <taxon>Pseudomonadati</taxon>
        <taxon>Pseudomonadota</taxon>
        <taxon>Betaproteobacteria</taxon>
        <taxon>Burkholderiales</taxon>
        <taxon>Burkholderiaceae</taxon>
        <taxon>Limnobacter</taxon>
    </lineage>
</organism>
<gene>
    <name evidence="3" type="ORF">RGQ30_04380</name>
</gene>
<dbReference type="EMBL" id="AP028947">
    <property type="protein sequence ID" value="BET24937.1"/>
    <property type="molecule type" value="Genomic_DNA"/>
</dbReference>